<dbReference type="InterPro" id="IPR005069">
    <property type="entry name" value="Nucl-diP-sugar_transferase"/>
</dbReference>
<dbReference type="InterPro" id="IPR044821">
    <property type="entry name" value="At1g28695/At4g15970-like"/>
</dbReference>
<dbReference type="InterPro" id="IPR006578">
    <property type="entry name" value="MADF-dom"/>
</dbReference>
<keyword evidence="5" id="KW-1185">Reference proteome</keyword>
<sequence>MFCKSKGRKEIVFAKDIHIRWNTCTTSLHNELAMYQGVPCDYDDDDVDFDVLGWWKRNEHMFPCLGMLARQVLSVPVSTVAVEREFSASGNILTDFRSCLSAESIETLPTKMAAHGGKNTSPTTTMAALFLLFLLAFLCFSTRTPISPVFPQNHHNSQRETQLLPAAPPRDRLEEALGRAATAGTKTVIITIINKAYVDPVSGEPPSMLDLFLEGFWEGEGTRELVDHLLVVAMDDAAYQRCLFRRLHCYGPITTAEEGGVDFSGEKVFMSKDFINMMWRRTLFLLDVLKHGYNFIFSDTDIIWLRNPFTKLSSNTTEDLQISTDIFTGDPWSTANPINTGFYYVRSNPKTLKLFETWYEMREKYPPQMKEQDILAIMKRGGIFKEMGLLVRYLDVTHFNGFCTNNRDVAVVATVHANCCRGITAKVADLKSVLQDWKFYKKSRGNPVDFRWSEHVFSAPTTLSGGPIRLDLHMSRGSSPPTLLFKPNPISIHSLCHRPPPSDLFHISRCTFLVFVLADGLVFVPILLRHSAGEFHGRRHRRRFLLLSPPPSAVLVPRGECSAHRCLPDKWYSLRRGNLRANHWQEVADDVAVRCPVNSPKTTVQCRHKMEKLRKRYRTEIQRAAPYGGLRSQRYCSSWVLFKLMGSME</sequence>
<evidence type="ECO:0000313" key="5">
    <source>
        <dbReference type="Proteomes" id="UP000595140"/>
    </source>
</evidence>
<proteinExistence type="predicted"/>
<evidence type="ECO:0000259" key="1">
    <source>
        <dbReference type="Pfam" id="PF03407"/>
    </source>
</evidence>
<dbReference type="AlphaFoldDB" id="A0A484KNX2"/>
<gene>
    <name evidence="4" type="ORF">CCAM_LOCUS8094</name>
</gene>
<evidence type="ECO:0000259" key="3">
    <source>
        <dbReference type="Pfam" id="PF10545"/>
    </source>
</evidence>
<dbReference type="PANTHER" id="PTHR46038">
    <property type="entry name" value="EXPRESSED PROTEIN-RELATED"/>
    <property type="match status" value="1"/>
</dbReference>
<evidence type="ECO:0000259" key="2">
    <source>
        <dbReference type="Pfam" id="PF05699"/>
    </source>
</evidence>
<dbReference type="InterPro" id="IPR008906">
    <property type="entry name" value="HATC_C_dom"/>
</dbReference>
<dbReference type="GO" id="GO:0046983">
    <property type="term" value="F:protein dimerization activity"/>
    <property type="evidence" value="ECO:0007669"/>
    <property type="project" value="InterPro"/>
</dbReference>
<reference evidence="4 5" key="1">
    <citation type="submission" date="2018-04" db="EMBL/GenBank/DDBJ databases">
        <authorList>
            <person name="Vogel A."/>
        </authorList>
    </citation>
    <scope>NUCLEOTIDE SEQUENCE [LARGE SCALE GENOMIC DNA]</scope>
</reference>
<dbReference type="PANTHER" id="PTHR46038:SF12">
    <property type="entry name" value="OS03G0731800 PROTEIN"/>
    <property type="match status" value="1"/>
</dbReference>
<dbReference type="Pfam" id="PF05699">
    <property type="entry name" value="Dimer_Tnp_hAT"/>
    <property type="match status" value="1"/>
</dbReference>
<dbReference type="EMBL" id="OOIL02000547">
    <property type="protein sequence ID" value="VFQ66318.1"/>
    <property type="molecule type" value="Genomic_DNA"/>
</dbReference>
<dbReference type="OrthoDB" id="540503at2759"/>
<accession>A0A484KNX2</accession>
<feature type="domain" description="Nucleotide-diphospho-sugar transferase" evidence="1">
    <location>
        <begin position="225"/>
        <end position="430"/>
    </location>
</feature>
<name>A0A484KNX2_9ASTE</name>
<dbReference type="Pfam" id="PF10545">
    <property type="entry name" value="MADF_DNA_bdg"/>
    <property type="match status" value="1"/>
</dbReference>
<protein>
    <recommendedName>
        <fullName evidence="6">Nucleotide-diphospho-sugar transferase domain-containing protein</fullName>
    </recommendedName>
</protein>
<dbReference type="Proteomes" id="UP000595140">
    <property type="component" value="Unassembled WGS sequence"/>
</dbReference>
<organism evidence="4 5">
    <name type="scientific">Cuscuta campestris</name>
    <dbReference type="NCBI Taxonomy" id="132261"/>
    <lineage>
        <taxon>Eukaryota</taxon>
        <taxon>Viridiplantae</taxon>
        <taxon>Streptophyta</taxon>
        <taxon>Embryophyta</taxon>
        <taxon>Tracheophyta</taxon>
        <taxon>Spermatophyta</taxon>
        <taxon>Magnoliopsida</taxon>
        <taxon>eudicotyledons</taxon>
        <taxon>Gunneridae</taxon>
        <taxon>Pentapetalae</taxon>
        <taxon>asterids</taxon>
        <taxon>lamiids</taxon>
        <taxon>Solanales</taxon>
        <taxon>Convolvulaceae</taxon>
        <taxon>Cuscuteae</taxon>
        <taxon>Cuscuta</taxon>
        <taxon>Cuscuta subgen. Grammica</taxon>
        <taxon>Cuscuta sect. Cleistogrammica</taxon>
    </lineage>
</organism>
<evidence type="ECO:0000313" key="4">
    <source>
        <dbReference type="EMBL" id="VFQ66318.1"/>
    </source>
</evidence>
<evidence type="ECO:0008006" key="6">
    <source>
        <dbReference type="Google" id="ProtNLM"/>
    </source>
</evidence>
<feature type="domain" description="MADF" evidence="3">
    <location>
        <begin position="573"/>
        <end position="645"/>
    </location>
</feature>
<dbReference type="Pfam" id="PF03407">
    <property type="entry name" value="Nucleotid_trans"/>
    <property type="match status" value="1"/>
</dbReference>
<feature type="domain" description="HAT C-terminal dimerisation" evidence="2">
    <location>
        <begin position="43"/>
        <end position="108"/>
    </location>
</feature>
<dbReference type="InterPro" id="IPR012337">
    <property type="entry name" value="RNaseH-like_sf"/>
</dbReference>
<dbReference type="SUPFAM" id="SSF53098">
    <property type="entry name" value="Ribonuclease H-like"/>
    <property type="match status" value="1"/>
</dbReference>